<evidence type="ECO:0000313" key="1">
    <source>
        <dbReference type="EMBL" id="OGF18897.1"/>
    </source>
</evidence>
<reference evidence="1 2" key="1">
    <citation type="journal article" date="2016" name="Nat. Commun.">
        <title>Thousands of microbial genomes shed light on interconnected biogeochemical processes in an aquifer system.</title>
        <authorList>
            <person name="Anantharaman K."/>
            <person name="Brown C.T."/>
            <person name="Hug L.A."/>
            <person name="Sharon I."/>
            <person name="Castelle C.J."/>
            <person name="Probst A.J."/>
            <person name="Thomas B.C."/>
            <person name="Singh A."/>
            <person name="Wilkins M.J."/>
            <person name="Karaoz U."/>
            <person name="Brodie E.L."/>
            <person name="Williams K.H."/>
            <person name="Hubbard S.S."/>
            <person name="Banfield J.F."/>
        </authorList>
    </citation>
    <scope>NUCLEOTIDE SEQUENCE [LARGE SCALE GENOMIC DNA]</scope>
</reference>
<dbReference type="AlphaFoldDB" id="A0A1F5RWU4"/>
<organism evidence="1 2">
    <name type="scientific">Candidatus Falkowbacteria bacterium RIFCSPLOWO2_12_FULL_45_10</name>
    <dbReference type="NCBI Taxonomy" id="1797990"/>
    <lineage>
        <taxon>Bacteria</taxon>
        <taxon>Candidatus Falkowiibacteriota</taxon>
    </lineage>
</organism>
<comment type="caution">
    <text evidence="1">The sequence shown here is derived from an EMBL/GenBank/DDBJ whole genome shotgun (WGS) entry which is preliminary data.</text>
</comment>
<name>A0A1F5RWU4_9BACT</name>
<proteinExistence type="predicted"/>
<protein>
    <submittedName>
        <fullName evidence="1">Uncharacterized protein</fullName>
    </submittedName>
</protein>
<gene>
    <name evidence="1" type="ORF">A3G56_03500</name>
</gene>
<accession>A0A1F5RWU4</accession>
<sequence>MVFNFFIKIISQRFIYPYTFQNTPTPNFGVGDEWKAWIFPPGLPLHQNWRWGLIPGGEGVWIYFGNNRQLDAH</sequence>
<dbReference type="Proteomes" id="UP000178682">
    <property type="component" value="Unassembled WGS sequence"/>
</dbReference>
<evidence type="ECO:0000313" key="2">
    <source>
        <dbReference type="Proteomes" id="UP000178682"/>
    </source>
</evidence>
<dbReference type="EMBL" id="MFFX01000037">
    <property type="protein sequence ID" value="OGF18897.1"/>
    <property type="molecule type" value="Genomic_DNA"/>
</dbReference>